<evidence type="ECO:0000313" key="2">
    <source>
        <dbReference type="Proteomes" id="UP000253551"/>
    </source>
</evidence>
<gene>
    <name evidence="1" type="ORF">CU098_005964</name>
</gene>
<protein>
    <submittedName>
        <fullName evidence="1">Uncharacterized protein</fullName>
    </submittedName>
</protein>
<reference evidence="1 2" key="1">
    <citation type="journal article" date="2018" name="G3 (Bethesda)">
        <title>Phylogenetic and Phylogenomic Definition of Rhizopus Species.</title>
        <authorList>
            <person name="Gryganskyi A.P."/>
            <person name="Golan J."/>
            <person name="Dolatabadi S."/>
            <person name="Mondo S."/>
            <person name="Robb S."/>
            <person name="Idnurm A."/>
            <person name="Muszewska A."/>
            <person name="Steczkiewicz K."/>
            <person name="Masonjones S."/>
            <person name="Liao H.L."/>
            <person name="Gajdeczka M.T."/>
            <person name="Anike F."/>
            <person name="Vuek A."/>
            <person name="Anishchenko I.M."/>
            <person name="Voigt K."/>
            <person name="de Hoog G.S."/>
            <person name="Smith M.E."/>
            <person name="Heitman J."/>
            <person name="Vilgalys R."/>
            <person name="Stajich J.E."/>
        </authorList>
    </citation>
    <scope>NUCLEOTIDE SEQUENCE [LARGE SCALE GENOMIC DNA]</scope>
    <source>
        <strain evidence="1 2">LSU 92-RS-03</strain>
    </source>
</reference>
<proteinExistence type="predicted"/>
<dbReference type="EMBL" id="PJQM01006609">
    <property type="protein sequence ID" value="RCH79401.1"/>
    <property type="molecule type" value="Genomic_DNA"/>
</dbReference>
<organism evidence="1 2">
    <name type="scientific">Rhizopus stolonifer</name>
    <name type="common">Rhizopus nigricans</name>
    <dbReference type="NCBI Taxonomy" id="4846"/>
    <lineage>
        <taxon>Eukaryota</taxon>
        <taxon>Fungi</taxon>
        <taxon>Fungi incertae sedis</taxon>
        <taxon>Mucoromycota</taxon>
        <taxon>Mucoromycotina</taxon>
        <taxon>Mucoromycetes</taxon>
        <taxon>Mucorales</taxon>
        <taxon>Mucorineae</taxon>
        <taxon>Rhizopodaceae</taxon>
        <taxon>Rhizopus</taxon>
    </lineage>
</organism>
<comment type="caution">
    <text evidence="1">The sequence shown here is derived from an EMBL/GenBank/DDBJ whole genome shotgun (WGS) entry which is preliminary data.</text>
</comment>
<evidence type="ECO:0000313" key="1">
    <source>
        <dbReference type="EMBL" id="RCH79401.1"/>
    </source>
</evidence>
<keyword evidence="2" id="KW-1185">Reference proteome</keyword>
<dbReference type="Proteomes" id="UP000253551">
    <property type="component" value="Unassembled WGS sequence"/>
</dbReference>
<accession>A0A367IPG7</accession>
<dbReference type="AlphaFoldDB" id="A0A367IPG7"/>
<name>A0A367IPG7_RHIST</name>
<sequence length="148" mass="16686">MNKEGMSDIDEMIDVYLQTTSLTIEIQSIFLDAVQKNSVTILNVLSLKLVDSPQTLLKRETNSGVDLLTKDASVFEEEINPFAYIRLTSLKLILAIVFCIQGYCSVQDPMYKEMIESITETSRSLNLVNSLGVPSCHFLTSSLEWIER</sequence>